<name>A0A1G6L1P5_9FIRM</name>
<protein>
    <submittedName>
        <fullName evidence="1">Uncharacterized protein</fullName>
    </submittedName>
</protein>
<sequence>HITDRIISGEGLTAEITKQGSVYFDRSVLVNKDVLISADQGSIHVGNSVGSRNGNISMQTVNGHVNVDNNVTALNGDISLKTVKGNVNVNNKVAANNGNVTATTEVGDIRIGDNGKNERTVYAKKDILLATGQGKIDIHGKTESSEGNITLSAKSKEYKPGADGMNILISDSGIVKAAGYVNLKTENGDIHITDLILSGEGLTAEIKKQGSVYFDRSVIVNKDVLISADQGSIHVKNSVASVNGDISLKTVKGDVNVKNKVAANNGNVTATTEVGDIHIGDNGEKEQTVYAKKDILLATGQGIIDIHGKTESSEGNITLSAKSKEYKPGENGMNILISDSGIVKAAGYVNLKTENGDIRVTDRILSGEGLTAEVKKQGSVYFDRSVAVNGNVDISADQGDINVGNSVISRNGDISLQTVNGDVLVDNKVTAHNGDISLKTVNGNIQAGDLTAGNLVYADTAHGDIILDLANAKAVVIRMPDNTTASRIGTVQAEAGGPGVTIQGKYIYAGNILSKGDSGPLTVDFQAPDGKETITDVVIDNLFSDSGTVIPKLWADNGFIRVTDGYLAFGDIYTTDKIHAENPETSFALYGRTPTGDGEPHMYWNNVDLPHRTTPLLLAGSHVYTRMVDLLDDSTYTWLFERDYLKYVLEPEKPLTRHTGRLIYDGAHVVNGQRNNAVSRDITLAHHSVQ</sequence>
<accession>A0A1G6L1P5</accession>
<keyword evidence="2" id="KW-1185">Reference proteome</keyword>
<evidence type="ECO:0000313" key="2">
    <source>
        <dbReference type="Proteomes" id="UP000198943"/>
    </source>
</evidence>
<evidence type="ECO:0000313" key="1">
    <source>
        <dbReference type="EMBL" id="SDC37113.1"/>
    </source>
</evidence>
<dbReference type="RefSeq" id="WP_176760428.1">
    <property type="nucleotide sequence ID" value="NZ_FMYW01000006.1"/>
</dbReference>
<organism evidence="1 2">
    <name type="scientific">Succiniclasticum ruminis</name>
    <dbReference type="NCBI Taxonomy" id="40841"/>
    <lineage>
        <taxon>Bacteria</taxon>
        <taxon>Bacillati</taxon>
        <taxon>Bacillota</taxon>
        <taxon>Negativicutes</taxon>
        <taxon>Acidaminococcales</taxon>
        <taxon>Acidaminococcaceae</taxon>
        <taxon>Succiniclasticum</taxon>
    </lineage>
</organism>
<dbReference type="Proteomes" id="UP000198943">
    <property type="component" value="Unassembled WGS sequence"/>
</dbReference>
<reference evidence="2" key="1">
    <citation type="submission" date="2016-10" db="EMBL/GenBank/DDBJ databases">
        <authorList>
            <person name="Varghese N."/>
            <person name="Submissions S."/>
        </authorList>
    </citation>
    <scope>NUCLEOTIDE SEQUENCE [LARGE SCALE GENOMIC DNA]</scope>
    <source>
        <strain evidence="2">DSM 11005</strain>
    </source>
</reference>
<feature type="non-terminal residue" evidence="1">
    <location>
        <position position="1"/>
    </location>
</feature>
<dbReference type="EMBL" id="FMYW01000006">
    <property type="protein sequence ID" value="SDC37113.1"/>
    <property type="molecule type" value="Genomic_DNA"/>
</dbReference>
<dbReference type="AlphaFoldDB" id="A0A1G6L1P5"/>
<gene>
    <name evidence="1" type="ORF">SAMN04487864_1067</name>
</gene>
<proteinExistence type="predicted"/>